<dbReference type="GeneID" id="28831728"/>
<dbReference type="AlphaFoldDB" id="A0A194XU97"/>
<evidence type="ECO:0000313" key="1">
    <source>
        <dbReference type="EMBL" id="KUJ23783.1"/>
    </source>
</evidence>
<dbReference type="InParanoid" id="A0A194XU97"/>
<dbReference type="Proteomes" id="UP000070700">
    <property type="component" value="Unassembled WGS sequence"/>
</dbReference>
<accession>A0A194XU97</accession>
<dbReference type="KEGG" id="psco:LY89DRAFT_776028"/>
<dbReference type="EMBL" id="KQ947404">
    <property type="protein sequence ID" value="KUJ23783.1"/>
    <property type="molecule type" value="Genomic_DNA"/>
</dbReference>
<reference evidence="1 2" key="1">
    <citation type="submission" date="2015-10" db="EMBL/GenBank/DDBJ databases">
        <title>Full genome of DAOMC 229536 Phialocephala scopiformis, a fungal endophyte of spruce producing the potent anti-insectan compound rugulosin.</title>
        <authorList>
            <consortium name="DOE Joint Genome Institute"/>
            <person name="Walker A.K."/>
            <person name="Frasz S.L."/>
            <person name="Seifert K.A."/>
            <person name="Miller J.D."/>
            <person name="Mondo S.J."/>
            <person name="Labutti K."/>
            <person name="Lipzen A."/>
            <person name="Dockter R."/>
            <person name="Kennedy M."/>
            <person name="Grigoriev I.V."/>
            <person name="Spatafora J.W."/>
        </authorList>
    </citation>
    <scope>NUCLEOTIDE SEQUENCE [LARGE SCALE GENOMIC DNA]</scope>
    <source>
        <strain evidence="1 2">CBS 120377</strain>
    </source>
</reference>
<proteinExistence type="predicted"/>
<gene>
    <name evidence="1" type="ORF">LY89DRAFT_776028</name>
</gene>
<name>A0A194XU97_MOLSC</name>
<organism evidence="1 2">
    <name type="scientific">Mollisia scopiformis</name>
    <name type="common">Conifer needle endophyte fungus</name>
    <name type="synonym">Phialocephala scopiformis</name>
    <dbReference type="NCBI Taxonomy" id="149040"/>
    <lineage>
        <taxon>Eukaryota</taxon>
        <taxon>Fungi</taxon>
        <taxon>Dikarya</taxon>
        <taxon>Ascomycota</taxon>
        <taxon>Pezizomycotina</taxon>
        <taxon>Leotiomycetes</taxon>
        <taxon>Helotiales</taxon>
        <taxon>Mollisiaceae</taxon>
        <taxon>Mollisia</taxon>
    </lineage>
</organism>
<dbReference type="OrthoDB" id="2019572at2759"/>
<sequence length="737" mass="73181">MQFLRRFGTPLVTISLLIGLSVLTVVSVGEGLKLFVVRRDEFKLRRRDGSTITLNMPWNPPKIKTDVKAINPAVGGMLNAVEAVASALLGDGTDMAANAQAQASIVTATIIPIAQSVASTALGGGTAQVPAAVADVTSAINQATGVVGGIVSAANSIVASMVAGAVSASNIGILSTSVPLSATKSASGGLSSPFSTNSSQHGLCSTCNSSPSSTALPLNITSAPLLSSMTSQSVLPMAPSCTSMPSCTSCPAAYTETCTVTETWHSTHYAETATLYSFVAAFTVTCTETVSVCPSLSAYLPPANAILPTQPPLIACANGALAKRQEDCTSIQTSVSPTSASPSSSYLADSQTSSHPCPNAGYSCSECPGGWFCPPSQTAPQSAPCGFGWACGACSGGWFCIPNPTASGGAGAVNSVAGLLSSVSVSLTQDVPSTMASFTAQPPSFLSTLPTALATTTGPGTVTCIDGSVVQRPQDCLNGISEATSSLGAFVTSLSPTLSQATNLAGSAVGGAETALNPALANVNSALAQVSGLSGGLLSTIMANLASALGAANTLGSNAQPTAASLVGNAGILLSSVNTLEGNDISQATALANTLAGNVIATGVSVVGNGANNAASAINVLAGNAIPTATAAIGNVVGNLPGLIRDVKEGGNTIGHITTILNGQSTILPIVVTILNGEPTVVPVVNMVVNGASTNLPVLNGASGQSARLVGRARPKQNKLETASYEVWLEEGDGNLA</sequence>
<dbReference type="RefSeq" id="XP_018078138.1">
    <property type="nucleotide sequence ID" value="XM_018222002.1"/>
</dbReference>
<protein>
    <submittedName>
        <fullName evidence="1">Uncharacterized protein</fullName>
    </submittedName>
</protein>
<keyword evidence="2" id="KW-1185">Reference proteome</keyword>
<evidence type="ECO:0000313" key="2">
    <source>
        <dbReference type="Proteomes" id="UP000070700"/>
    </source>
</evidence>